<dbReference type="PANTHER" id="PTHR31876">
    <property type="entry name" value="COV-LIKE PROTEIN 1"/>
    <property type="match status" value="1"/>
</dbReference>
<organism evidence="2 3">
    <name type="scientific">Flavihumibacter solisilvae</name>
    <dbReference type="NCBI Taxonomy" id="1349421"/>
    <lineage>
        <taxon>Bacteria</taxon>
        <taxon>Pseudomonadati</taxon>
        <taxon>Bacteroidota</taxon>
        <taxon>Chitinophagia</taxon>
        <taxon>Chitinophagales</taxon>
        <taxon>Chitinophagaceae</taxon>
        <taxon>Flavihumibacter</taxon>
    </lineage>
</organism>
<keyword evidence="1" id="KW-0812">Transmembrane</keyword>
<comment type="caution">
    <text evidence="2">The sequence shown here is derived from an EMBL/GenBank/DDBJ whole genome shotgun (WGS) entry which is preliminary data.</text>
</comment>
<evidence type="ECO:0008006" key="4">
    <source>
        <dbReference type="Google" id="ProtNLM"/>
    </source>
</evidence>
<dbReference type="EMBL" id="JSVC01000002">
    <property type="protein sequence ID" value="KIC96172.1"/>
    <property type="molecule type" value="Genomic_DNA"/>
</dbReference>
<sequence length="214" mass="24411">MQPVRTDGWRWKKIFQYFLQGVLVTAPVAITAYLIYWFVSSIDNLVPILQVRDPSGKIMTRNYGLGFVVIIVTLVVIGYLSSNFITSRVFSLFDHWLERAPGVKFIYSSIKDFFEAFAGNKRKFNKAVVVSVYQEDVFQIGFITDEDASEFGFKDYITVYVPLSYSFAGQTFIVPRSKVRTLDNIKAADAMKYVISGGVAEPEPIQEQEEVVHR</sequence>
<keyword evidence="3" id="KW-1185">Reference proteome</keyword>
<keyword evidence="1" id="KW-1133">Transmembrane helix</keyword>
<dbReference type="Proteomes" id="UP000031408">
    <property type="component" value="Unassembled WGS sequence"/>
</dbReference>
<keyword evidence="1" id="KW-0472">Membrane</keyword>
<evidence type="ECO:0000313" key="3">
    <source>
        <dbReference type="Proteomes" id="UP000031408"/>
    </source>
</evidence>
<proteinExistence type="predicted"/>
<feature type="transmembrane region" description="Helical" evidence="1">
    <location>
        <begin position="21"/>
        <end position="39"/>
    </location>
</feature>
<dbReference type="STRING" id="1349421.OI18_02340"/>
<reference evidence="2 3" key="1">
    <citation type="submission" date="2014-11" db="EMBL/GenBank/DDBJ databases">
        <title>Genome sequence of Flavihumibacter solisilvae 3-3.</title>
        <authorList>
            <person name="Zhou G."/>
            <person name="Li M."/>
            <person name="Wang G."/>
        </authorList>
    </citation>
    <scope>NUCLEOTIDE SEQUENCE [LARGE SCALE GENOMIC DNA]</scope>
    <source>
        <strain evidence="2 3">3-3</strain>
    </source>
</reference>
<dbReference type="Pfam" id="PF04367">
    <property type="entry name" value="DUF502"/>
    <property type="match status" value="1"/>
</dbReference>
<dbReference type="PANTHER" id="PTHR31876:SF26">
    <property type="entry name" value="PROTEIN LIKE COV 2"/>
    <property type="match status" value="1"/>
</dbReference>
<dbReference type="InterPro" id="IPR007462">
    <property type="entry name" value="COV1-like"/>
</dbReference>
<gene>
    <name evidence="2" type="ORF">OI18_02340</name>
</gene>
<accession>A0A0C1L7M8</accession>
<name>A0A0C1L7M8_9BACT</name>
<evidence type="ECO:0000256" key="1">
    <source>
        <dbReference type="SAM" id="Phobius"/>
    </source>
</evidence>
<feature type="transmembrane region" description="Helical" evidence="1">
    <location>
        <begin position="63"/>
        <end position="81"/>
    </location>
</feature>
<protein>
    <recommendedName>
        <fullName evidence="4">DUF502 domain-containing protein</fullName>
    </recommendedName>
</protein>
<evidence type="ECO:0000313" key="2">
    <source>
        <dbReference type="EMBL" id="KIC96172.1"/>
    </source>
</evidence>
<dbReference type="AlphaFoldDB" id="A0A0C1L7M8"/>